<protein>
    <submittedName>
        <fullName evidence="4">L-amino acid N-acyltransferase YncA</fullName>
    </submittedName>
</protein>
<dbReference type="Proteomes" id="UP000239415">
    <property type="component" value="Unassembled WGS sequence"/>
</dbReference>
<dbReference type="PROSITE" id="PS51186">
    <property type="entry name" value="GNAT"/>
    <property type="match status" value="1"/>
</dbReference>
<evidence type="ECO:0000259" key="3">
    <source>
        <dbReference type="PROSITE" id="PS51186"/>
    </source>
</evidence>
<keyword evidence="2 4" id="KW-0012">Acyltransferase</keyword>
<dbReference type="PANTHER" id="PTHR43877">
    <property type="entry name" value="AMINOALKYLPHOSPHONATE N-ACETYLTRANSFERASE-RELATED-RELATED"/>
    <property type="match status" value="1"/>
</dbReference>
<evidence type="ECO:0000313" key="5">
    <source>
        <dbReference type="Proteomes" id="UP000239415"/>
    </source>
</evidence>
<proteinExistence type="predicted"/>
<keyword evidence="5" id="KW-1185">Reference proteome</keyword>
<dbReference type="AlphaFoldDB" id="A0A2T0KFV2"/>
<evidence type="ECO:0000313" key="4">
    <source>
        <dbReference type="EMBL" id="PRX22250.1"/>
    </source>
</evidence>
<organism evidence="4 5">
    <name type="scientific">Actinoplanes italicus</name>
    <dbReference type="NCBI Taxonomy" id="113567"/>
    <lineage>
        <taxon>Bacteria</taxon>
        <taxon>Bacillati</taxon>
        <taxon>Actinomycetota</taxon>
        <taxon>Actinomycetes</taxon>
        <taxon>Micromonosporales</taxon>
        <taxon>Micromonosporaceae</taxon>
        <taxon>Actinoplanes</taxon>
    </lineage>
</organism>
<dbReference type="InterPro" id="IPR050832">
    <property type="entry name" value="Bact_Acetyltransf"/>
</dbReference>
<dbReference type="SUPFAM" id="SSF55729">
    <property type="entry name" value="Acyl-CoA N-acyltransferases (Nat)"/>
    <property type="match status" value="1"/>
</dbReference>
<accession>A0A2T0KFV2</accession>
<dbReference type="EMBL" id="PVMZ01000005">
    <property type="protein sequence ID" value="PRX22250.1"/>
    <property type="molecule type" value="Genomic_DNA"/>
</dbReference>
<dbReference type="InterPro" id="IPR016181">
    <property type="entry name" value="Acyl_CoA_acyltransferase"/>
</dbReference>
<dbReference type="RefSeq" id="WP_106318975.1">
    <property type="nucleotide sequence ID" value="NZ_BOMO01000029.1"/>
</dbReference>
<feature type="domain" description="N-acetyltransferase" evidence="3">
    <location>
        <begin position="8"/>
        <end position="173"/>
    </location>
</feature>
<dbReference type="PANTHER" id="PTHR43877:SF2">
    <property type="entry name" value="AMINOALKYLPHOSPHONATE N-ACETYLTRANSFERASE-RELATED"/>
    <property type="match status" value="1"/>
</dbReference>
<name>A0A2T0KFV2_9ACTN</name>
<dbReference type="Gene3D" id="3.40.630.30">
    <property type="match status" value="1"/>
</dbReference>
<evidence type="ECO:0000256" key="2">
    <source>
        <dbReference type="ARBA" id="ARBA00023315"/>
    </source>
</evidence>
<keyword evidence="1 4" id="KW-0808">Transferase</keyword>
<gene>
    <name evidence="4" type="ORF">CLV67_105427</name>
</gene>
<dbReference type="Pfam" id="PF00583">
    <property type="entry name" value="Acetyltransf_1"/>
    <property type="match status" value="1"/>
</dbReference>
<dbReference type="InterPro" id="IPR000182">
    <property type="entry name" value="GNAT_dom"/>
</dbReference>
<dbReference type="OrthoDB" id="7011037at2"/>
<comment type="caution">
    <text evidence="4">The sequence shown here is derived from an EMBL/GenBank/DDBJ whole genome shotgun (WGS) entry which is preliminary data.</text>
</comment>
<reference evidence="4 5" key="1">
    <citation type="submission" date="2018-03" db="EMBL/GenBank/DDBJ databases">
        <title>Genomic Encyclopedia of Archaeal and Bacterial Type Strains, Phase II (KMG-II): from individual species to whole genera.</title>
        <authorList>
            <person name="Goeker M."/>
        </authorList>
    </citation>
    <scope>NUCLEOTIDE SEQUENCE [LARGE SCALE GENOMIC DNA]</scope>
    <source>
        <strain evidence="4 5">DSM 43146</strain>
    </source>
</reference>
<sequence>MDSEQIEDTIRPGDERDLPAVLALMDGAVVWLAAQGRTGQWGSEPGRHAATTTLVRDSDLYVAVNGDDVIGALAVGAAPDYVPPAVEPELYVRLLVTDRSRPGRGIGGRLLEHAGTLARAKGVDLVRVDCYAGPDRALVRYYERQGFTATDAFEVARPSKEPWPGQVLERRLR</sequence>
<dbReference type="CDD" id="cd04301">
    <property type="entry name" value="NAT_SF"/>
    <property type="match status" value="1"/>
</dbReference>
<evidence type="ECO:0000256" key="1">
    <source>
        <dbReference type="ARBA" id="ARBA00022679"/>
    </source>
</evidence>
<dbReference type="GO" id="GO:0016747">
    <property type="term" value="F:acyltransferase activity, transferring groups other than amino-acyl groups"/>
    <property type="evidence" value="ECO:0007669"/>
    <property type="project" value="InterPro"/>
</dbReference>